<keyword evidence="3" id="KW-1185">Reference proteome</keyword>
<dbReference type="RefSeq" id="WP_164450470.1">
    <property type="nucleotide sequence ID" value="NZ_JAAIJQ010000002.1"/>
</dbReference>
<dbReference type="EMBL" id="JAAIJQ010000002">
    <property type="protein sequence ID" value="NEV60424.1"/>
    <property type="molecule type" value="Genomic_DNA"/>
</dbReference>
<dbReference type="AlphaFoldDB" id="A0A6M0JTH2"/>
<reference evidence="2 3" key="1">
    <citation type="submission" date="2020-02" db="EMBL/GenBank/DDBJ databases">
        <title>Genome sequences of Thiorhodococcus mannitoliphagus and Thiorhodococcus minor, purple sulfur photosynthetic bacteria in the gammaproteobacterial family, Chromatiaceae.</title>
        <authorList>
            <person name="Aviles F.A."/>
            <person name="Meyer T.E."/>
            <person name="Kyndt J.A."/>
        </authorList>
    </citation>
    <scope>NUCLEOTIDE SEQUENCE [LARGE SCALE GENOMIC DNA]</scope>
    <source>
        <strain evidence="2 3">DSM 11518</strain>
    </source>
</reference>
<gene>
    <name evidence="2" type="ORF">G3446_00705</name>
</gene>
<feature type="signal peptide" evidence="1">
    <location>
        <begin position="1"/>
        <end position="22"/>
    </location>
</feature>
<evidence type="ECO:0000256" key="1">
    <source>
        <dbReference type="SAM" id="SignalP"/>
    </source>
</evidence>
<feature type="chain" id="PRO_5026768024" evidence="1">
    <location>
        <begin position="23"/>
        <end position="360"/>
    </location>
</feature>
<keyword evidence="1" id="KW-0732">Signal</keyword>
<organism evidence="2 3">
    <name type="scientific">Thiorhodococcus minor</name>
    <dbReference type="NCBI Taxonomy" id="57489"/>
    <lineage>
        <taxon>Bacteria</taxon>
        <taxon>Pseudomonadati</taxon>
        <taxon>Pseudomonadota</taxon>
        <taxon>Gammaproteobacteria</taxon>
        <taxon>Chromatiales</taxon>
        <taxon>Chromatiaceae</taxon>
        <taxon>Thiorhodococcus</taxon>
    </lineage>
</organism>
<name>A0A6M0JTH2_9GAMM</name>
<sequence>MRNAAWPLALLWLMASTQNASAHGCIAVRGGSMCPLTLTGDDRYLASGDTRVATNFQWFQSDRHFIGDDEFTLPNELGAEAINESWYMDINVQHAWTDRITLSAVIPWVYSTRSTLYEHDNINRHTTSAGGLGDIRIAAHYWLLDPAQRPDANLTLGMGPKLPTGQYDAQDTFYTSQGPVKAAVDQSIQPGDGGFGWTLELNGFYRFAPDLDLYLQGYYLFNPRNTNGVETTPNDRPPNPYQAVNSVPDQYIARLGLNYAVKPAWGMVLSLGGRIEGVPVRDVFGASEGFRRPGYAVFIEPGIHLTKQAWSFDLSVPVAVYRNRLQSLADKKLSDLTGLDIRGDAAFADYVISANLSFQF</sequence>
<protein>
    <submittedName>
        <fullName evidence="2">Transporter</fullName>
    </submittedName>
</protein>
<comment type="caution">
    <text evidence="2">The sequence shown here is derived from an EMBL/GenBank/DDBJ whole genome shotgun (WGS) entry which is preliminary data.</text>
</comment>
<accession>A0A6M0JTH2</accession>
<evidence type="ECO:0000313" key="3">
    <source>
        <dbReference type="Proteomes" id="UP000483379"/>
    </source>
</evidence>
<evidence type="ECO:0000313" key="2">
    <source>
        <dbReference type="EMBL" id="NEV60424.1"/>
    </source>
</evidence>
<proteinExistence type="predicted"/>
<dbReference type="Proteomes" id="UP000483379">
    <property type="component" value="Unassembled WGS sequence"/>
</dbReference>